<dbReference type="EMBL" id="UGQB01000004">
    <property type="protein sequence ID" value="STZ07515.1"/>
    <property type="molecule type" value="Genomic_DNA"/>
</dbReference>
<evidence type="ECO:0000256" key="1">
    <source>
        <dbReference type="ARBA" id="ARBA00004196"/>
    </source>
</evidence>
<keyword evidence="9" id="KW-1185">Reference proteome</keyword>
<dbReference type="PANTHER" id="PTHR30290:SF10">
    <property type="entry name" value="PERIPLASMIC OLIGOPEPTIDE-BINDING PROTEIN-RELATED"/>
    <property type="match status" value="1"/>
</dbReference>
<dbReference type="AlphaFoldDB" id="A0A378QX59"/>
<feature type="signal peptide" evidence="6">
    <location>
        <begin position="1"/>
        <end position="38"/>
    </location>
</feature>
<dbReference type="STRING" id="1122244.GCA_000426885_02214"/>
<evidence type="ECO:0000256" key="3">
    <source>
        <dbReference type="ARBA" id="ARBA00022448"/>
    </source>
</evidence>
<name>A0A378QX59_9GAMM</name>
<evidence type="ECO:0000256" key="4">
    <source>
        <dbReference type="ARBA" id="ARBA00022729"/>
    </source>
</evidence>
<keyword evidence="4 6" id="KW-0732">Signal</keyword>
<evidence type="ECO:0000256" key="2">
    <source>
        <dbReference type="ARBA" id="ARBA00005695"/>
    </source>
</evidence>
<dbReference type="PIRSF" id="PIRSF002741">
    <property type="entry name" value="MppA"/>
    <property type="match status" value="1"/>
</dbReference>
<evidence type="ECO:0000256" key="6">
    <source>
        <dbReference type="SAM" id="SignalP"/>
    </source>
</evidence>
<dbReference type="PANTHER" id="PTHR30290">
    <property type="entry name" value="PERIPLASMIC BINDING COMPONENT OF ABC TRANSPORTER"/>
    <property type="match status" value="1"/>
</dbReference>
<evidence type="ECO:0000256" key="5">
    <source>
        <dbReference type="SAM" id="MobiDB-lite"/>
    </source>
</evidence>
<dbReference type="InterPro" id="IPR000914">
    <property type="entry name" value="SBP_5_dom"/>
</dbReference>
<sequence>MTTQSLFFKKFSKKSLALALPVCLPLFFGACSQPQNQAQTGDTTDKTSETKTDTTTPKSDRDTLVINNGAEVGSLDPHKTGGVPESGLARQQFVGLVSTDADGNLEPAIAESWESADNKVWTFKLRDAKWSNGEPITAHDFVFSFQRMVDPKTAANFANYVADAKFLNANDIIEGKKAPIELGVKAIDDKTVEITLSEPVAFLPDMLTYTAMRPVPKNVVEKLGDDWSKIENIVVNGPYIIKERVMGEKIVLAKNPHYYDADKVAIPNLVLLPIDSGQTDYTRYQAGEIDVTYTDIPSNILAKADKNEVKTSPSFCSYYYEMNVNKPPFDDVRVRRAMTLTLDRELIAEKVAARGETPAYQMTPKVTANNPNYTPDWQKLDKTARIAEAKKLLAEAGYNKQNPLKFELLYNTSENHKKVAVAAQSLWQEALGDTIKIELHNQEWKSYLATRRNHEHQMARAAWCGDYNDPATFLNVMKTKGSGNYGAYSSAEYDNLLKTAYTANSPEERAKVYHELEAILDKDVPNVWVYHQVNVRAVKPYVKGYSTKDALGNWQARHWSFE</sequence>
<gene>
    <name evidence="8" type="primary">oppA_1</name>
    <name evidence="8" type="ORF">NCTC12877_00484</name>
</gene>
<proteinExistence type="inferred from homology"/>
<accession>A0A378QX59</accession>
<dbReference type="GO" id="GO:0015833">
    <property type="term" value="P:peptide transport"/>
    <property type="evidence" value="ECO:0007669"/>
    <property type="project" value="TreeGrafter"/>
</dbReference>
<keyword evidence="3" id="KW-0813">Transport</keyword>
<feature type="domain" description="Solute-binding protein family 5" evidence="7">
    <location>
        <begin position="105"/>
        <end position="483"/>
    </location>
</feature>
<dbReference type="SUPFAM" id="SSF53850">
    <property type="entry name" value="Periplasmic binding protein-like II"/>
    <property type="match status" value="1"/>
</dbReference>
<dbReference type="InterPro" id="IPR039424">
    <property type="entry name" value="SBP_5"/>
</dbReference>
<comment type="subcellular location">
    <subcellularLocation>
        <location evidence="1">Cell envelope</location>
    </subcellularLocation>
</comment>
<evidence type="ECO:0000259" key="7">
    <source>
        <dbReference type="Pfam" id="PF00496"/>
    </source>
</evidence>
<reference evidence="8 9" key="1">
    <citation type="submission" date="2018-06" db="EMBL/GenBank/DDBJ databases">
        <authorList>
            <consortium name="Pathogen Informatics"/>
            <person name="Doyle S."/>
        </authorList>
    </citation>
    <scope>NUCLEOTIDE SEQUENCE [LARGE SCALE GENOMIC DNA]</scope>
    <source>
        <strain evidence="8 9">NCTC12877</strain>
    </source>
</reference>
<dbReference type="FunFam" id="3.10.105.10:FF:000001">
    <property type="entry name" value="Oligopeptide ABC transporter, oligopeptide-binding protein"/>
    <property type="match status" value="1"/>
</dbReference>
<organism evidence="8 9">
    <name type="scientific">Moraxella caprae</name>
    <dbReference type="NCBI Taxonomy" id="90240"/>
    <lineage>
        <taxon>Bacteria</taxon>
        <taxon>Pseudomonadati</taxon>
        <taxon>Pseudomonadota</taxon>
        <taxon>Gammaproteobacteria</taxon>
        <taxon>Moraxellales</taxon>
        <taxon>Moraxellaceae</taxon>
        <taxon>Moraxella</taxon>
    </lineage>
</organism>
<dbReference type="InterPro" id="IPR030678">
    <property type="entry name" value="Peptide/Ni-bd"/>
</dbReference>
<dbReference type="Gene3D" id="3.40.190.10">
    <property type="entry name" value="Periplasmic binding protein-like II"/>
    <property type="match status" value="1"/>
</dbReference>
<feature type="chain" id="PRO_5016887509" evidence="6">
    <location>
        <begin position="39"/>
        <end position="562"/>
    </location>
</feature>
<dbReference type="GO" id="GO:0043190">
    <property type="term" value="C:ATP-binding cassette (ABC) transporter complex"/>
    <property type="evidence" value="ECO:0007669"/>
    <property type="project" value="InterPro"/>
</dbReference>
<protein>
    <submittedName>
        <fullName evidence="8">Periplasmic oligopeptide-binding protein</fullName>
    </submittedName>
</protein>
<feature type="compositionally biased region" description="Basic and acidic residues" evidence="5">
    <location>
        <begin position="43"/>
        <end position="62"/>
    </location>
</feature>
<dbReference type="Proteomes" id="UP000254065">
    <property type="component" value="Unassembled WGS sequence"/>
</dbReference>
<feature type="region of interest" description="Disordered" evidence="5">
    <location>
        <begin position="34"/>
        <end position="62"/>
    </location>
</feature>
<dbReference type="RefSeq" id="WP_036388176.1">
    <property type="nucleotide sequence ID" value="NZ_UGQB01000004.1"/>
</dbReference>
<dbReference type="Gene3D" id="3.10.105.10">
    <property type="entry name" value="Dipeptide-binding Protein, Domain 3"/>
    <property type="match status" value="1"/>
</dbReference>
<dbReference type="GO" id="GO:1904680">
    <property type="term" value="F:peptide transmembrane transporter activity"/>
    <property type="evidence" value="ECO:0007669"/>
    <property type="project" value="TreeGrafter"/>
</dbReference>
<dbReference type="Pfam" id="PF00496">
    <property type="entry name" value="SBP_bac_5"/>
    <property type="match status" value="1"/>
</dbReference>
<dbReference type="GO" id="GO:0030288">
    <property type="term" value="C:outer membrane-bounded periplasmic space"/>
    <property type="evidence" value="ECO:0007669"/>
    <property type="project" value="TreeGrafter"/>
</dbReference>
<comment type="similarity">
    <text evidence="2">Belongs to the bacterial solute-binding protein 5 family.</text>
</comment>
<dbReference type="CDD" id="cd08504">
    <property type="entry name" value="PBP2_OppA"/>
    <property type="match status" value="1"/>
</dbReference>
<dbReference type="FunFam" id="3.90.76.10:FF:000001">
    <property type="entry name" value="Oligopeptide ABC transporter substrate-binding protein"/>
    <property type="match status" value="1"/>
</dbReference>
<evidence type="ECO:0000313" key="9">
    <source>
        <dbReference type="Proteomes" id="UP000254065"/>
    </source>
</evidence>
<evidence type="ECO:0000313" key="8">
    <source>
        <dbReference type="EMBL" id="STZ07515.1"/>
    </source>
</evidence>
<dbReference type="Gene3D" id="3.90.76.10">
    <property type="entry name" value="Dipeptide-binding Protein, Domain 1"/>
    <property type="match status" value="1"/>
</dbReference>